<dbReference type="Pfam" id="PF08448">
    <property type="entry name" value="PAS_4"/>
    <property type="match status" value="1"/>
</dbReference>
<evidence type="ECO:0000313" key="5">
    <source>
        <dbReference type="EMBL" id="MFC5449129.1"/>
    </source>
</evidence>
<evidence type="ECO:0000313" key="6">
    <source>
        <dbReference type="Proteomes" id="UP001596044"/>
    </source>
</evidence>
<dbReference type="Gene3D" id="3.30.70.270">
    <property type="match status" value="1"/>
</dbReference>
<dbReference type="SMART" id="SM00052">
    <property type="entry name" value="EAL"/>
    <property type="match status" value="1"/>
</dbReference>
<dbReference type="InterPro" id="IPR000700">
    <property type="entry name" value="PAS-assoc_C"/>
</dbReference>
<dbReference type="PROSITE" id="PS50112">
    <property type="entry name" value="PAS"/>
    <property type="match status" value="1"/>
</dbReference>
<dbReference type="PROSITE" id="PS50887">
    <property type="entry name" value="GGDEF"/>
    <property type="match status" value="1"/>
</dbReference>
<dbReference type="Gene3D" id="3.20.20.450">
    <property type="entry name" value="EAL domain"/>
    <property type="match status" value="1"/>
</dbReference>
<dbReference type="PROSITE" id="PS50883">
    <property type="entry name" value="EAL"/>
    <property type="match status" value="1"/>
</dbReference>
<dbReference type="PANTHER" id="PTHR44757">
    <property type="entry name" value="DIGUANYLATE CYCLASE DGCP"/>
    <property type="match status" value="1"/>
</dbReference>
<evidence type="ECO:0000259" key="3">
    <source>
        <dbReference type="PROSITE" id="PS50883"/>
    </source>
</evidence>
<evidence type="ECO:0000259" key="2">
    <source>
        <dbReference type="PROSITE" id="PS50113"/>
    </source>
</evidence>
<dbReference type="InterPro" id="IPR000014">
    <property type="entry name" value="PAS"/>
</dbReference>
<keyword evidence="6" id="KW-1185">Reference proteome</keyword>
<dbReference type="CDD" id="cd01949">
    <property type="entry name" value="GGDEF"/>
    <property type="match status" value="1"/>
</dbReference>
<proteinExistence type="predicted"/>
<dbReference type="InterPro" id="IPR043128">
    <property type="entry name" value="Rev_trsase/Diguanyl_cyclase"/>
</dbReference>
<feature type="domain" description="PAC" evidence="2">
    <location>
        <begin position="93"/>
        <end position="145"/>
    </location>
</feature>
<dbReference type="EMBL" id="JBHSMJ010000017">
    <property type="protein sequence ID" value="MFC5449129.1"/>
    <property type="molecule type" value="Genomic_DNA"/>
</dbReference>
<dbReference type="InterPro" id="IPR001633">
    <property type="entry name" value="EAL_dom"/>
</dbReference>
<dbReference type="InterPro" id="IPR052155">
    <property type="entry name" value="Biofilm_reg_signaling"/>
</dbReference>
<dbReference type="NCBIfam" id="TIGR00254">
    <property type="entry name" value="GGDEF"/>
    <property type="match status" value="1"/>
</dbReference>
<feature type="domain" description="GGDEF" evidence="4">
    <location>
        <begin position="300"/>
        <end position="431"/>
    </location>
</feature>
<dbReference type="Pfam" id="PF00990">
    <property type="entry name" value="GGDEF"/>
    <property type="match status" value="1"/>
</dbReference>
<dbReference type="InterPro" id="IPR029787">
    <property type="entry name" value="Nucleotide_cyclase"/>
</dbReference>
<accession>A0ABW0K732</accession>
<dbReference type="NCBIfam" id="TIGR00229">
    <property type="entry name" value="sensory_box"/>
    <property type="match status" value="2"/>
</dbReference>
<dbReference type="RefSeq" id="WP_377524767.1">
    <property type="nucleotide sequence ID" value="NZ_JBHSMJ010000017.1"/>
</dbReference>
<dbReference type="CDD" id="cd00130">
    <property type="entry name" value="PAS"/>
    <property type="match status" value="1"/>
</dbReference>
<dbReference type="InterPro" id="IPR035919">
    <property type="entry name" value="EAL_sf"/>
</dbReference>
<dbReference type="Gene3D" id="3.30.450.20">
    <property type="entry name" value="PAS domain"/>
    <property type="match status" value="2"/>
</dbReference>
<dbReference type="InterPro" id="IPR000160">
    <property type="entry name" value="GGDEF_dom"/>
</dbReference>
<gene>
    <name evidence="5" type="ORF">ACFPOG_12725</name>
</gene>
<sequence length="701" mass="79232">MTIDRIAKALNAGGGVHQDLVTLINAIPIYIVIKDGEGRWIAANQLALEMHGLINVSYVGKQVSELGDPTSPFSDCARHFETDDAVWDSGKPKHTESVCTMADGRFKAYDVLKVPVFHPNGDRNCLVVLCRDITDRKKEEHSLRESEAKYKLATENMSDLISLVDTQGLINYASPSFLRVVGFSPQATHFFDHIHPEDKAAAQLFFYDLIRTKTPQSFEFRYKHTKGHWIYLEAKGSPLAGTNCETESVVMVSRDITERKQAEKLIHHMAYYDELTGLGNRKLLLDKLEHSITRAKRSDQAIAVMSLNLDRFKHVNDTFGHASGDYILQNVADQLIKVIGEEGFVARLGNDEFAVYFPFSKKIEVSEKANKLIRAFSLPMKLQDMELLLTMSIGISCYPINGHDAEELLRNAYSAMCLAKDNRSGFEFFADQINEIFSRRYILEKSLYSALELKQFFLNYQPQIEVRTGRIIGVEALIRWEHPELGIVSPDEFIPMAEETGLIIPIGEYVLRTACEQHNKWLVAGLPPIRVAVNLSALQFRQPDLVQMVAEVLANTKMSPEFLEIEITESVAMTQVEEVIEKLNSLENLGVETSIDDFGTGYSSLACLQKFPIKALKIERSLIQQITKDSGSKSIVRAMINLAHNLDMKVTAEGIETLEHFRFLKRHKCDRVQGFFFSKPLSADRIEKIYESLQENILAVV</sequence>
<dbReference type="InterPro" id="IPR013655">
    <property type="entry name" value="PAS_fold_3"/>
</dbReference>
<dbReference type="SMART" id="SM00091">
    <property type="entry name" value="PAS"/>
    <property type="match status" value="2"/>
</dbReference>
<reference evidence="6" key="1">
    <citation type="journal article" date="2019" name="Int. J. Syst. Evol. Microbiol.">
        <title>The Global Catalogue of Microorganisms (GCM) 10K type strain sequencing project: providing services to taxonomists for standard genome sequencing and annotation.</title>
        <authorList>
            <consortium name="The Broad Institute Genomics Platform"/>
            <consortium name="The Broad Institute Genome Sequencing Center for Infectious Disease"/>
            <person name="Wu L."/>
            <person name="Ma J."/>
        </authorList>
    </citation>
    <scope>NUCLEOTIDE SEQUENCE [LARGE SCALE GENOMIC DNA]</scope>
    <source>
        <strain evidence="6">KACC 11904</strain>
    </source>
</reference>
<evidence type="ECO:0000259" key="1">
    <source>
        <dbReference type="PROSITE" id="PS50112"/>
    </source>
</evidence>
<dbReference type="PANTHER" id="PTHR44757:SF2">
    <property type="entry name" value="BIOFILM ARCHITECTURE MAINTENANCE PROTEIN MBAA"/>
    <property type="match status" value="1"/>
</dbReference>
<feature type="domain" description="EAL" evidence="3">
    <location>
        <begin position="440"/>
        <end position="694"/>
    </location>
</feature>
<feature type="domain" description="PAS" evidence="1">
    <location>
        <begin position="146"/>
        <end position="186"/>
    </location>
</feature>
<dbReference type="PROSITE" id="PS50113">
    <property type="entry name" value="PAC"/>
    <property type="match status" value="2"/>
</dbReference>
<organism evidence="5 6">
    <name type="scientific">Paenibacillus aestuarii</name>
    <dbReference type="NCBI Taxonomy" id="516965"/>
    <lineage>
        <taxon>Bacteria</taxon>
        <taxon>Bacillati</taxon>
        <taxon>Bacillota</taxon>
        <taxon>Bacilli</taxon>
        <taxon>Bacillales</taxon>
        <taxon>Paenibacillaceae</taxon>
        <taxon>Paenibacillus</taxon>
    </lineage>
</organism>
<name>A0ABW0K732_9BACL</name>
<feature type="domain" description="PAC" evidence="2">
    <location>
        <begin position="216"/>
        <end position="268"/>
    </location>
</feature>
<evidence type="ECO:0000259" key="4">
    <source>
        <dbReference type="PROSITE" id="PS50887"/>
    </source>
</evidence>
<dbReference type="SMART" id="SM00086">
    <property type="entry name" value="PAC"/>
    <property type="match status" value="2"/>
</dbReference>
<dbReference type="CDD" id="cd01948">
    <property type="entry name" value="EAL"/>
    <property type="match status" value="1"/>
</dbReference>
<protein>
    <submittedName>
        <fullName evidence="5">EAL domain-containing protein</fullName>
    </submittedName>
</protein>
<dbReference type="Proteomes" id="UP001596044">
    <property type="component" value="Unassembled WGS sequence"/>
</dbReference>
<dbReference type="SUPFAM" id="SSF141868">
    <property type="entry name" value="EAL domain-like"/>
    <property type="match status" value="1"/>
</dbReference>
<dbReference type="InterPro" id="IPR013656">
    <property type="entry name" value="PAS_4"/>
</dbReference>
<dbReference type="SMART" id="SM00267">
    <property type="entry name" value="GGDEF"/>
    <property type="match status" value="1"/>
</dbReference>
<dbReference type="InterPro" id="IPR035965">
    <property type="entry name" value="PAS-like_dom_sf"/>
</dbReference>
<dbReference type="SUPFAM" id="SSF55073">
    <property type="entry name" value="Nucleotide cyclase"/>
    <property type="match status" value="1"/>
</dbReference>
<dbReference type="Pfam" id="PF08447">
    <property type="entry name" value="PAS_3"/>
    <property type="match status" value="1"/>
</dbReference>
<dbReference type="SUPFAM" id="SSF55785">
    <property type="entry name" value="PYP-like sensor domain (PAS domain)"/>
    <property type="match status" value="2"/>
</dbReference>
<dbReference type="InterPro" id="IPR001610">
    <property type="entry name" value="PAC"/>
</dbReference>
<comment type="caution">
    <text evidence="5">The sequence shown here is derived from an EMBL/GenBank/DDBJ whole genome shotgun (WGS) entry which is preliminary data.</text>
</comment>
<dbReference type="Pfam" id="PF00563">
    <property type="entry name" value="EAL"/>
    <property type="match status" value="1"/>
</dbReference>